<dbReference type="PROSITE" id="PS51257">
    <property type="entry name" value="PROKAR_LIPOPROTEIN"/>
    <property type="match status" value="1"/>
</dbReference>
<dbReference type="RefSeq" id="WP_073120833.1">
    <property type="nucleotide sequence ID" value="NZ_FRAA01000002.1"/>
</dbReference>
<dbReference type="AlphaFoldDB" id="A0A1M6N532"/>
<dbReference type="Gene3D" id="3.40.50.1110">
    <property type="entry name" value="SGNH hydrolase"/>
    <property type="match status" value="2"/>
</dbReference>
<keyword evidence="1" id="KW-0378">Hydrolase</keyword>
<name>A0A1M6N532_REIAG</name>
<dbReference type="SUPFAM" id="SSF52266">
    <property type="entry name" value="SGNH hydrolase"/>
    <property type="match status" value="1"/>
</dbReference>
<proteinExistence type="predicted"/>
<dbReference type="STRING" id="156994.SAMN04488028_102105"/>
<keyword evidence="2" id="KW-1185">Reference proteome</keyword>
<dbReference type="EMBL" id="FRAA01000002">
    <property type="protein sequence ID" value="SHJ90855.1"/>
    <property type="molecule type" value="Genomic_DNA"/>
</dbReference>
<gene>
    <name evidence="1" type="ORF">SAMN04488028_102105</name>
</gene>
<sequence length="510" mass="53182">MKSIKLYMSLLAFTFIAFGCDEEDKLIEERVENTQDGAEVPETGDPGLVDYSTYVSIGASITGGTMDAALYTHSQNNSFPVLLAKQLAHEDIGGGEFNVPSIESVNGYSSATSDGTIYGKYILDLDLNNDGALGDAGLVLSEGEVPTPFTGDKAVLNNFGVPGIQTSQILTPLTGGPASGNPAYNALYARFASDPGSSTILGDAIARQPTFFTLWAGGNDVLGYAASGGTNEAILTDPTEVDGYINAIVGQLMANTSAKGVIVNVPNILALPHFQAVPFNAIPMSSQESVDQANGAFAGYNGGVQAALANGIIDSDEAALRTISYALGGNGIVIVDPNLTDVETNSGGAIPIPKYRQLQDGEIVLLAASNILGTLADPDNPASVIGVGVPLDDKYSLRVDELTKIATNLTAINTSIATVAATEDRIVLFDAYTLLLGIAVGGGYSSPETGGFNLSPDFTPNGIFSNDGIHPNPRGHAILANELIDVLEEEFQSEIPKLNVMDYNSSPFQQ</sequence>
<protein>
    <submittedName>
        <fullName evidence="1">GDSL-like Lipase/Acylhydrolase</fullName>
    </submittedName>
</protein>
<reference evidence="2" key="1">
    <citation type="submission" date="2016-11" db="EMBL/GenBank/DDBJ databases">
        <authorList>
            <person name="Varghese N."/>
            <person name="Submissions S."/>
        </authorList>
    </citation>
    <scope>NUCLEOTIDE SEQUENCE [LARGE SCALE GENOMIC DNA]</scope>
    <source>
        <strain evidence="2">DSM 26134</strain>
    </source>
</reference>
<evidence type="ECO:0000313" key="2">
    <source>
        <dbReference type="Proteomes" id="UP000184474"/>
    </source>
</evidence>
<dbReference type="GO" id="GO:0016788">
    <property type="term" value="F:hydrolase activity, acting on ester bonds"/>
    <property type="evidence" value="ECO:0007669"/>
    <property type="project" value="UniProtKB-ARBA"/>
</dbReference>
<organism evidence="1 2">
    <name type="scientific">Reichenbachiella agariperforans</name>
    <dbReference type="NCBI Taxonomy" id="156994"/>
    <lineage>
        <taxon>Bacteria</taxon>
        <taxon>Pseudomonadati</taxon>
        <taxon>Bacteroidota</taxon>
        <taxon>Cytophagia</taxon>
        <taxon>Cytophagales</taxon>
        <taxon>Reichenbachiellaceae</taxon>
        <taxon>Reichenbachiella</taxon>
    </lineage>
</organism>
<accession>A0A1M6N532</accession>
<dbReference type="Proteomes" id="UP000184474">
    <property type="component" value="Unassembled WGS sequence"/>
</dbReference>
<evidence type="ECO:0000313" key="1">
    <source>
        <dbReference type="EMBL" id="SHJ90855.1"/>
    </source>
</evidence>
<dbReference type="InterPro" id="IPR036514">
    <property type="entry name" value="SGNH_hydro_sf"/>
</dbReference>